<comment type="subcellular location">
    <subcellularLocation>
        <location evidence="10">Cytoplasm</location>
    </subcellularLocation>
</comment>
<keyword evidence="2 10" id="KW-0963">Cytoplasm</keyword>
<dbReference type="EC" id="3.6.-.-" evidence="10"/>
<dbReference type="InterPro" id="IPR004520">
    <property type="entry name" value="GTPase_MnmE"/>
</dbReference>
<dbReference type="InterPro" id="IPR027417">
    <property type="entry name" value="P-loop_NTPase"/>
</dbReference>
<dbReference type="FunFam" id="3.40.50.300:FF:000494">
    <property type="entry name" value="tRNA modification GTPase MnmE"/>
    <property type="match status" value="1"/>
</dbReference>
<dbReference type="GO" id="GO:0002098">
    <property type="term" value="P:tRNA wobble uridine modification"/>
    <property type="evidence" value="ECO:0007669"/>
    <property type="project" value="TreeGrafter"/>
</dbReference>
<feature type="binding site" evidence="10">
    <location>
        <position position="259"/>
    </location>
    <ligand>
        <name>Mg(2+)</name>
        <dbReference type="ChEBI" id="CHEBI:18420"/>
    </ligand>
</feature>
<dbReference type="NCBIfam" id="TIGR00450">
    <property type="entry name" value="mnmE_trmE_thdF"/>
    <property type="match status" value="1"/>
</dbReference>
<evidence type="ECO:0000256" key="6">
    <source>
        <dbReference type="ARBA" id="ARBA00022801"/>
    </source>
</evidence>
<dbReference type="NCBIfam" id="TIGR00231">
    <property type="entry name" value="small_GTP"/>
    <property type="match status" value="1"/>
</dbReference>
<dbReference type="eggNOG" id="COG0486">
    <property type="taxonomic scope" value="Bacteria"/>
</dbReference>
<evidence type="ECO:0000259" key="12">
    <source>
        <dbReference type="PROSITE" id="PS51709"/>
    </source>
</evidence>
<dbReference type="GO" id="GO:0030488">
    <property type="term" value="P:tRNA methylation"/>
    <property type="evidence" value="ECO:0007669"/>
    <property type="project" value="TreeGrafter"/>
</dbReference>
<sequence>MNVMDTIAAISTPMGEGAIAIVRLSGPEALSIADKVYKGPRGKTLHSVESHTINYGHIVDPETDKVVEEVMVSVLKAPKTFTREDIVEINCHGGIVTVNQVLQLVLRQGARLAEPGEFTKRAFLNGRIDLSQAEAVMDLIRAKTDRAMNVAMNQMEGRLSSLIKRLRAELLETLAHIEVNIDYPEYDDVEEMTHKLLIEKATKVKEEIEALLTTSEQGKILREGISTVIIGRPNVGKSSLLNSLVHETKAIVTDIPGTTRDVIEEYVNVRGVPLRLVDTAGIRETEDIVERIGVERSRQVLKEADLILLVLNYSETLSEEDINLFEATKGMDLIVIVNKTDLEQKLDLNRVQELANGRPVVTTSLLREEGIDELEEAIQSLFFTGAIESGDLTYVSNTRHISLLHEAKRAITDALEGIDNDVPIDMVQIDLTKCWEVLGEIIGDAVHESLIDQLFSQFCLGK</sequence>
<feature type="binding site" evidence="10">
    <location>
        <position position="88"/>
    </location>
    <ligand>
        <name>(6S)-5-formyl-5,6,7,8-tetrahydrofolate</name>
        <dbReference type="ChEBI" id="CHEBI:57457"/>
    </ligand>
</feature>
<evidence type="ECO:0000256" key="2">
    <source>
        <dbReference type="ARBA" id="ARBA00022490"/>
    </source>
</evidence>
<dbReference type="GO" id="GO:0005829">
    <property type="term" value="C:cytosol"/>
    <property type="evidence" value="ECO:0007669"/>
    <property type="project" value="TreeGrafter"/>
</dbReference>
<dbReference type="Pfam" id="PF12631">
    <property type="entry name" value="MnmE_helical"/>
    <property type="match status" value="1"/>
</dbReference>
<dbReference type="PANTHER" id="PTHR42714:SF2">
    <property type="entry name" value="TRNA MODIFICATION GTPASE GTPBP3, MITOCHONDRIAL"/>
    <property type="match status" value="1"/>
</dbReference>
<dbReference type="AlphaFoldDB" id="M5P1K3"/>
<name>M5P1K3_9BACI</name>
<gene>
    <name evidence="10" type="primary">mnmE</name>
    <name evidence="10" type="synonym">trmE</name>
    <name evidence="13" type="ORF">BSONL12_19444</name>
</gene>
<dbReference type="GO" id="GO:0003924">
    <property type="term" value="F:GTPase activity"/>
    <property type="evidence" value="ECO:0007669"/>
    <property type="project" value="UniProtKB-UniRule"/>
</dbReference>
<feature type="binding site" evidence="10">
    <location>
        <begin position="278"/>
        <end position="281"/>
    </location>
    <ligand>
        <name>GTP</name>
        <dbReference type="ChEBI" id="CHEBI:37565"/>
    </ligand>
</feature>
<evidence type="ECO:0000256" key="10">
    <source>
        <dbReference type="HAMAP-Rule" id="MF_00379"/>
    </source>
</evidence>
<keyword evidence="6 10" id="KW-0378">Hydrolase</keyword>
<dbReference type="GO" id="GO:0046872">
    <property type="term" value="F:metal ion binding"/>
    <property type="evidence" value="ECO:0007669"/>
    <property type="project" value="UniProtKB-KW"/>
</dbReference>
<feature type="binding site" evidence="10">
    <location>
        <position position="253"/>
    </location>
    <ligand>
        <name>K(+)</name>
        <dbReference type="ChEBI" id="CHEBI:29103"/>
    </ligand>
</feature>
<comment type="caution">
    <text evidence="13">The sequence shown here is derived from an EMBL/GenBank/DDBJ whole genome shotgun (WGS) entry which is preliminary data.</text>
</comment>
<feature type="binding site" evidence="10">
    <location>
        <begin position="234"/>
        <end position="239"/>
    </location>
    <ligand>
        <name>GTP</name>
        <dbReference type="ChEBI" id="CHEBI:37565"/>
    </ligand>
</feature>
<proteinExistence type="inferred from homology"/>
<feature type="binding site" evidence="10">
    <location>
        <position position="23"/>
    </location>
    <ligand>
        <name>(6S)-5-formyl-5,6,7,8-tetrahydrofolate</name>
        <dbReference type="ChEBI" id="CHEBI:57457"/>
    </ligand>
</feature>
<reference evidence="13 14" key="1">
    <citation type="journal article" date="2013" name="Genome Announc.">
        <title>Draft Whole-Genome Sequence of Bacillus sonorensis Strain L12, a Source of Nonribosomal Lipopeptides.</title>
        <authorList>
            <person name="Adimpong D.B."/>
            <person name="Sorensen K.I."/>
            <person name="Nielsen D.S."/>
            <person name="Thorsen L."/>
            <person name="Rasmussen T.B."/>
            <person name="Derkx P.M."/>
            <person name="Jespersen L."/>
        </authorList>
    </citation>
    <scope>NUCLEOTIDE SEQUENCE [LARGE SCALE GENOMIC DNA]</scope>
    <source>
        <strain evidence="13 14">L12</strain>
    </source>
</reference>
<dbReference type="Gene3D" id="3.40.50.300">
    <property type="entry name" value="P-loop containing nucleotide triphosphate hydrolases"/>
    <property type="match status" value="1"/>
</dbReference>
<dbReference type="Gene3D" id="3.30.1360.120">
    <property type="entry name" value="Probable tRNA modification gtpase trme, domain 1"/>
    <property type="match status" value="1"/>
</dbReference>
<dbReference type="GO" id="GO:0042802">
    <property type="term" value="F:identical protein binding"/>
    <property type="evidence" value="ECO:0007669"/>
    <property type="project" value="UniProtKB-ARBA"/>
</dbReference>
<dbReference type="PANTHER" id="PTHR42714">
    <property type="entry name" value="TRNA MODIFICATION GTPASE GTPBP3"/>
    <property type="match status" value="1"/>
</dbReference>
<dbReference type="PROSITE" id="PS51709">
    <property type="entry name" value="G_TRME"/>
    <property type="match status" value="1"/>
</dbReference>
<dbReference type="STRING" id="1274524.BSONL12_19444"/>
<keyword evidence="5 10" id="KW-0547">Nucleotide-binding</keyword>
<keyword evidence="7 10" id="KW-0460">Magnesium</keyword>
<dbReference type="CDD" id="cd04164">
    <property type="entry name" value="trmE"/>
    <property type="match status" value="1"/>
</dbReference>
<dbReference type="InterPro" id="IPR027266">
    <property type="entry name" value="TrmE/GcvT-like"/>
</dbReference>
<feature type="binding site" evidence="10">
    <location>
        <position position="127"/>
    </location>
    <ligand>
        <name>(6S)-5-formyl-5,6,7,8-tetrahydrofolate</name>
        <dbReference type="ChEBI" id="CHEBI:57457"/>
    </ligand>
</feature>
<dbReference type="InterPro" id="IPR027368">
    <property type="entry name" value="MnmE_dom2"/>
</dbReference>
<dbReference type="Pfam" id="PF10396">
    <property type="entry name" value="TrmE_N"/>
    <property type="match status" value="1"/>
</dbReference>
<feature type="binding site" evidence="10">
    <location>
        <position position="238"/>
    </location>
    <ligand>
        <name>Mg(2+)</name>
        <dbReference type="ChEBI" id="CHEBI:18420"/>
    </ligand>
</feature>
<keyword evidence="4 10" id="KW-0479">Metal-binding</keyword>
<comment type="cofactor">
    <cofactor evidence="10">
        <name>K(+)</name>
        <dbReference type="ChEBI" id="CHEBI:29103"/>
    </cofactor>
    <text evidence="10">Binds 1 potassium ion per subunit.</text>
</comment>
<dbReference type="GO" id="GO:0005525">
    <property type="term" value="F:GTP binding"/>
    <property type="evidence" value="ECO:0007669"/>
    <property type="project" value="UniProtKB-UniRule"/>
</dbReference>
<evidence type="ECO:0000256" key="1">
    <source>
        <dbReference type="ARBA" id="ARBA00011043"/>
    </source>
</evidence>
<keyword evidence="3 10" id="KW-0819">tRNA processing</keyword>
<comment type="subunit">
    <text evidence="10">Homodimer. Heterotetramer of two MnmE and two MnmG subunits.</text>
</comment>
<evidence type="ECO:0000256" key="3">
    <source>
        <dbReference type="ARBA" id="ARBA00022694"/>
    </source>
</evidence>
<comment type="caution">
    <text evidence="10">Lacks conserved residue(s) required for the propagation of feature annotation.</text>
</comment>
<feature type="binding site" evidence="10">
    <location>
        <position position="462"/>
    </location>
    <ligand>
        <name>(6S)-5-formyl-5,6,7,8-tetrahydrofolate</name>
        <dbReference type="ChEBI" id="CHEBI:57457"/>
    </ligand>
</feature>
<dbReference type="Gene3D" id="1.20.120.430">
    <property type="entry name" value="tRNA modification GTPase MnmE domain 2"/>
    <property type="match status" value="1"/>
</dbReference>
<evidence type="ECO:0000313" key="14">
    <source>
        <dbReference type="Proteomes" id="UP000011907"/>
    </source>
</evidence>
<dbReference type="CDD" id="cd14858">
    <property type="entry name" value="TrmE_N"/>
    <property type="match status" value="1"/>
</dbReference>
<organism evidence="13 14">
    <name type="scientific">Bacillus sonorensis L12</name>
    <dbReference type="NCBI Taxonomy" id="1274524"/>
    <lineage>
        <taxon>Bacteria</taxon>
        <taxon>Bacillati</taxon>
        <taxon>Bacillota</taxon>
        <taxon>Bacilli</taxon>
        <taxon>Bacillales</taxon>
        <taxon>Bacillaceae</taxon>
        <taxon>Bacillus</taxon>
    </lineage>
</organism>
<dbReference type="InterPro" id="IPR025867">
    <property type="entry name" value="MnmE_helical"/>
</dbReference>
<comment type="function">
    <text evidence="10">Exhibits a very high intrinsic GTPase hydrolysis rate. Involved in the addition of a carboxymethylaminomethyl (cmnm) group at the wobble position (U34) of certain tRNAs, forming tRNA-cmnm(5)s(2)U34.</text>
</comment>
<feature type="domain" description="TrmE-type G" evidence="12">
    <location>
        <begin position="224"/>
        <end position="383"/>
    </location>
</feature>
<dbReference type="NCBIfam" id="NF003661">
    <property type="entry name" value="PRK05291.1-3"/>
    <property type="match status" value="1"/>
</dbReference>
<keyword evidence="8 10" id="KW-0630">Potassium</keyword>
<evidence type="ECO:0000256" key="8">
    <source>
        <dbReference type="ARBA" id="ARBA00022958"/>
    </source>
</evidence>
<dbReference type="Pfam" id="PF01926">
    <property type="entry name" value="MMR_HSR1"/>
    <property type="match status" value="1"/>
</dbReference>
<keyword evidence="9 10" id="KW-0342">GTP-binding</keyword>
<feature type="binding site" evidence="10">
    <location>
        <position position="258"/>
    </location>
    <ligand>
        <name>K(+)</name>
        <dbReference type="ChEBI" id="CHEBI:29103"/>
    </ligand>
</feature>
<dbReference type="HAMAP" id="MF_00379">
    <property type="entry name" value="GTPase_MnmE"/>
    <property type="match status" value="1"/>
</dbReference>
<evidence type="ECO:0000313" key="13">
    <source>
        <dbReference type="EMBL" id="EME73916.1"/>
    </source>
</evidence>
<evidence type="ECO:0000256" key="7">
    <source>
        <dbReference type="ARBA" id="ARBA00022842"/>
    </source>
</evidence>
<evidence type="ECO:0000256" key="11">
    <source>
        <dbReference type="RuleBase" id="RU003313"/>
    </source>
</evidence>
<protein>
    <recommendedName>
        <fullName evidence="10">tRNA modification GTPase MnmE</fullName>
        <ecNumber evidence="10">3.6.-.-</ecNumber>
    </recommendedName>
</protein>
<dbReference type="FunFam" id="3.30.1360.120:FF:000003">
    <property type="entry name" value="tRNA modification GTPase MnmE"/>
    <property type="match status" value="1"/>
</dbReference>
<dbReference type="Proteomes" id="UP000011907">
    <property type="component" value="Unassembled WGS sequence"/>
</dbReference>
<evidence type="ECO:0000256" key="5">
    <source>
        <dbReference type="ARBA" id="ARBA00022741"/>
    </source>
</evidence>
<dbReference type="InterPro" id="IPR018948">
    <property type="entry name" value="GTP-bd_TrmE_N"/>
</dbReference>
<feature type="binding site" evidence="10">
    <location>
        <begin position="253"/>
        <end position="259"/>
    </location>
    <ligand>
        <name>GTP</name>
        <dbReference type="ChEBI" id="CHEBI:37565"/>
    </ligand>
</feature>
<evidence type="ECO:0000256" key="9">
    <source>
        <dbReference type="ARBA" id="ARBA00023134"/>
    </source>
</evidence>
<dbReference type="PRINTS" id="PR00449">
    <property type="entry name" value="RASTRNSFRMNG"/>
</dbReference>
<feature type="binding site" evidence="10">
    <location>
        <position position="255"/>
    </location>
    <ligand>
        <name>K(+)</name>
        <dbReference type="ChEBI" id="CHEBI:29103"/>
    </ligand>
</feature>
<dbReference type="PATRIC" id="fig|1274524.3.peg.4210"/>
<dbReference type="SUPFAM" id="SSF52540">
    <property type="entry name" value="P-loop containing nucleoside triphosphate hydrolases"/>
    <property type="match status" value="1"/>
</dbReference>
<dbReference type="EMBL" id="AOFM01000009">
    <property type="protein sequence ID" value="EME73916.1"/>
    <property type="molecule type" value="Genomic_DNA"/>
</dbReference>
<comment type="similarity">
    <text evidence="1 10 11">Belongs to the TRAFAC class TrmE-Era-EngA-EngB-Septin-like GTPase superfamily. TrmE GTPase family.</text>
</comment>
<dbReference type="InterPro" id="IPR031168">
    <property type="entry name" value="G_TrmE"/>
</dbReference>
<accession>M5P1K3</accession>
<feature type="binding site" evidence="10">
    <location>
        <position position="234"/>
    </location>
    <ligand>
        <name>K(+)</name>
        <dbReference type="ChEBI" id="CHEBI:29103"/>
    </ligand>
</feature>
<dbReference type="InterPro" id="IPR006073">
    <property type="entry name" value="GTP-bd"/>
</dbReference>
<dbReference type="InterPro" id="IPR005225">
    <property type="entry name" value="Small_GTP-bd"/>
</dbReference>
<evidence type="ECO:0000256" key="4">
    <source>
        <dbReference type="ARBA" id="ARBA00022723"/>
    </source>
</evidence>